<dbReference type="GO" id="GO:0005886">
    <property type="term" value="C:plasma membrane"/>
    <property type="evidence" value="ECO:0007669"/>
    <property type="project" value="TreeGrafter"/>
</dbReference>
<comment type="similarity">
    <text evidence="8">Belongs to the two pore domain potassium channel (TC 1.A.1.8) family.</text>
</comment>
<dbReference type="GeneID" id="100900237"/>
<feature type="domain" description="Potassium channel" evidence="10">
    <location>
        <begin position="240"/>
        <end position="327"/>
    </location>
</feature>
<dbReference type="GO" id="GO:0015271">
    <property type="term" value="F:outward rectifier potassium channel activity"/>
    <property type="evidence" value="ECO:0007669"/>
    <property type="project" value="TreeGrafter"/>
</dbReference>
<evidence type="ECO:0000256" key="4">
    <source>
        <dbReference type="ARBA" id="ARBA00022989"/>
    </source>
</evidence>
<dbReference type="RefSeq" id="XP_003738083.1">
    <property type="nucleotide sequence ID" value="XM_003738035.1"/>
</dbReference>
<feature type="transmembrane region" description="Helical" evidence="9">
    <location>
        <begin position="134"/>
        <end position="155"/>
    </location>
</feature>
<dbReference type="Pfam" id="PF07885">
    <property type="entry name" value="Ion_trans_2"/>
    <property type="match status" value="2"/>
</dbReference>
<keyword evidence="5 8" id="KW-0406">Ion transport</keyword>
<keyword evidence="3 8" id="KW-0812">Transmembrane</keyword>
<dbReference type="PRINTS" id="PR01333">
    <property type="entry name" value="2POREKCHANEL"/>
</dbReference>
<evidence type="ECO:0000313" key="11">
    <source>
        <dbReference type="Proteomes" id="UP000694867"/>
    </source>
</evidence>
<evidence type="ECO:0000256" key="9">
    <source>
        <dbReference type="SAM" id="Phobius"/>
    </source>
</evidence>
<dbReference type="KEGG" id="goe:100900237"/>
<feature type="domain" description="Potassium channel" evidence="10">
    <location>
        <begin position="132"/>
        <end position="188"/>
    </location>
</feature>
<dbReference type="Gene3D" id="1.10.287.70">
    <property type="match status" value="1"/>
</dbReference>
<evidence type="ECO:0000256" key="8">
    <source>
        <dbReference type="RuleBase" id="RU003857"/>
    </source>
</evidence>
<evidence type="ECO:0000256" key="7">
    <source>
        <dbReference type="ARBA" id="ARBA00023303"/>
    </source>
</evidence>
<dbReference type="SUPFAM" id="SSF81324">
    <property type="entry name" value="Voltage-gated potassium channels"/>
    <property type="match status" value="2"/>
</dbReference>
<evidence type="ECO:0000256" key="5">
    <source>
        <dbReference type="ARBA" id="ARBA00023065"/>
    </source>
</evidence>
<feature type="transmembrane region" description="Helical" evidence="9">
    <location>
        <begin position="259"/>
        <end position="280"/>
    </location>
</feature>
<proteinExistence type="inferred from homology"/>
<comment type="subcellular location">
    <subcellularLocation>
        <location evidence="1">Membrane</location>
        <topology evidence="1">Multi-pass membrane protein</topology>
    </subcellularLocation>
</comment>
<keyword evidence="4 9" id="KW-1133">Transmembrane helix</keyword>
<keyword evidence="2 8" id="KW-0813">Transport</keyword>
<dbReference type="GO" id="GO:0022841">
    <property type="term" value="F:potassium ion leak channel activity"/>
    <property type="evidence" value="ECO:0007669"/>
    <property type="project" value="TreeGrafter"/>
</dbReference>
<protein>
    <submittedName>
        <fullName evidence="12">Potassium channel subfamily K member 15</fullName>
    </submittedName>
</protein>
<evidence type="ECO:0000313" key="12">
    <source>
        <dbReference type="RefSeq" id="XP_003738083.1"/>
    </source>
</evidence>
<name>A0AAJ6QN01_9ACAR</name>
<evidence type="ECO:0000256" key="6">
    <source>
        <dbReference type="ARBA" id="ARBA00023136"/>
    </source>
</evidence>
<evidence type="ECO:0000256" key="1">
    <source>
        <dbReference type="ARBA" id="ARBA00004141"/>
    </source>
</evidence>
<sequence length="348" mass="38668">MEDAKSEISLRVDSKVTEGKSRGAKFRQCVKVFLTHLLSQLGLCLLVVAYAVGGAFLFKSIEAEKETINRQQVRVSRSHCLDDMFNITERLNVFERARWIRAVESRLRKYEEDVVKAVRDNGYDGNDSDQPVQWTFSGALLYCITVITTIGYGHIAPKTNEGKVVTILYALVGIPLMLLCLSNIGNVLAGSFRFAYSKMCCLCIIPPQPRSMLPNGFEGSSPNSVSVAPARIPVCLVMLFVASYICVGAVIFSKWEGWTILNGAYFCFITLSTIGFGDYVPGQSTFGFDPTTNTLQDRDAQLKLIICCLYLIMGLAIIAMSFNLVQEEVILKCKDVARHLRLLAHVDD</sequence>
<dbReference type="InterPro" id="IPR003280">
    <property type="entry name" value="2pore_dom_K_chnl"/>
</dbReference>
<organism evidence="11 12">
    <name type="scientific">Galendromus occidentalis</name>
    <name type="common">western predatory mite</name>
    <dbReference type="NCBI Taxonomy" id="34638"/>
    <lineage>
        <taxon>Eukaryota</taxon>
        <taxon>Metazoa</taxon>
        <taxon>Ecdysozoa</taxon>
        <taxon>Arthropoda</taxon>
        <taxon>Chelicerata</taxon>
        <taxon>Arachnida</taxon>
        <taxon>Acari</taxon>
        <taxon>Parasitiformes</taxon>
        <taxon>Mesostigmata</taxon>
        <taxon>Gamasina</taxon>
        <taxon>Phytoseioidea</taxon>
        <taxon>Phytoseiidae</taxon>
        <taxon>Typhlodrominae</taxon>
        <taxon>Galendromus</taxon>
    </lineage>
</organism>
<dbReference type="InterPro" id="IPR013099">
    <property type="entry name" value="K_chnl_dom"/>
</dbReference>
<keyword evidence="7 8" id="KW-0407">Ion channel</keyword>
<reference evidence="12" key="1">
    <citation type="submission" date="2025-08" db="UniProtKB">
        <authorList>
            <consortium name="RefSeq"/>
        </authorList>
    </citation>
    <scope>IDENTIFICATION</scope>
</reference>
<feature type="transmembrane region" description="Helical" evidence="9">
    <location>
        <begin position="32"/>
        <end position="58"/>
    </location>
</feature>
<dbReference type="AlphaFoldDB" id="A0AAJ6QN01"/>
<accession>A0AAJ6QN01</accession>
<feature type="transmembrane region" description="Helical" evidence="9">
    <location>
        <begin position="167"/>
        <end position="189"/>
    </location>
</feature>
<dbReference type="GO" id="GO:0030322">
    <property type="term" value="P:stabilization of membrane potential"/>
    <property type="evidence" value="ECO:0007669"/>
    <property type="project" value="TreeGrafter"/>
</dbReference>
<gene>
    <name evidence="12" type="primary">LOC100900237</name>
</gene>
<dbReference type="Proteomes" id="UP000694867">
    <property type="component" value="Unplaced"/>
</dbReference>
<dbReference type="PANTHER" id="PTHR11003">
    <property type="entry name" value="POTASSIUM CHANNEL, SUBFAMILY K"/>
    <property type="match status" value="1"/>
</dbReference>
<dbReference type="PANTHER" id="PTHR11003:SF352">
    <property type="entry name" value="BCDNA.GH04802-RELATED"/>
    <property type="match status" value="1"/>
</dbReference>
<keyword evidence="11" id="KW-1185">Reference proteome</keyword>
<evidence type="ECO:0000259" key="10">
    <source>
        <dbReference type="Pfam" id="PF07885"/>
    </source>
</evidence>
<evidence type="ECO:0000256" key="3">
    <source>
        <dbReference type="ARBA" id="ARBA00022692"/>
    </source>
</evidence>
<feature type="transmembrane region" description="Helical" evidence="9">
    <location>
        <begin position="300"/>
        <end position="325"/>
    </location>
</feature>
<evidence type="ECO:0000256" key="2">
    <source>
        <dbReference type="ARBA" id="ARBA00022448"/>
    </source>
</evidence>
<feature type="transmembrane region" description="Helical" evidence="9">
    <location>
        <begin position="230"/>
        <end position="252"/>
    </location>
</feature>
<keyword evidence="6 9" id="KW-0472">Membrane</keyword>